<dbReference type="PANTHER" id="PTHR33393">
    <property type="entry name" value="POLYGLUTAMINE SYNTHESIS ACCESSORY PROTEIN RV0574C-RELATED"/>
    <property type="match status" value="1"/>
</dbReference>
<dbReference type="InterPro" id="IPR052169">
    <property type="entry name" value="CW_Biosynth-Accessory"/>
</dbReference>
<keyword evidence="2" id="KW-1133">Transmembrane helix</keyword>
<accession>A0A938Y2A3</accession>
<evidence type="ECO:0000313" key="4">
    <source>
        <dbReference type="EMBL" id="MBM7590661.1"/>
    </source>
</evidence>
<dbReference type="EMBL" id="JAFBEB010000006">
    <property type="protein sequence ID" value="MBM7590661.1"/>
    <property type="molecule type" value="Genomic_DNA"/>
</dbReference>
<dbReference type="SMART" id="SM00854">
    <property type="entry name" value="PGA_cap"/>
    <property type="match status" value="1"/>
</dbReference>
<protein>
    <submittedName>
        <fullName evidence="4">Poly-gamma-glutamate synthesis protein (Capsule biosynthesis protein)</fullName>
    </submittedName>
</protein>
<dbReference type="PANTHER" id="PTHR33393:SF13">
    <property type="entry name" value="PGA BIOSYNTHESIS PROTEIN CAPA"/>
    <property type="match status" value="1"/>
</dbReference>
<dbReference type="Proteomes" id="UP000717624">
    <property type="component" value="Unassembled WGS sequence"/>
</dbReference>
<reference evidence="4" key="1">
    <citation type="submission" date="2021-01" db="EMBL/GenBank/DDBJ databases">
        <title>Genomic Encyclopedia of Type Strains, Phase IV (KMG-IV): sequencing the most valuable type-strain genomes for metagenomic binning, comparative biology and taxonomic classification.</title>
        <authorList>
            <person name="Goeker M."/>
        </authorList>
    </citation>
    <scope>NUCLEOTIDE SEQUENCE</scope>
    <source>
        <strain evidence="4">DSM 25523</strain>
    </source>
</reference>
<dbReference type="Pfam" id="PF09587">
    <property type="entry name" value="PGA_cap"/>
    <property type="match status" value="1"/>
</dbReference>
<dbReference type="Gene3D" id="3.60.21.10">
    <property type="match status" value="1"/>
</dbReference>
<dbReference type="InterPro" id="IPR029052">
    <property type="entry name" value="Metallo-depent_PP-like"/>
</dbReference>
<evidence type="ECO:0000313" key="5">
    <source>
        <dbReference type="Proteomes" id="UP000717624"/>
    </source>
</evidence>
<name>A0A938Y2A3_9BACL</name>
<organism evidence="4 5">
    <name type="scientific">Brevibacillus fulvus</name>
    <dbReference type="NCBI Taxonomy" id="1125967"/>
    <lineage>
        <taxon>Bacteria</taxon>
        <taxon>Bacillati</taxon>
        <taxon>Bacillota</taxon>
        <taxon>Bacilli</taxon>
        <taxon>Bacillales</taxon>
        <taxon>Paenibacillaceae</taxon>
        <taxon>Brevibacillus</taxon>
    </lineage>
</organism>
<dbReference type="AlphaFoldDB" id="A0A938Y2A3"/>
<comment type="similarity">
    <text evidence="1">Belongs to the CapA family.</text>
</comment>
<evidence type="ECO:0000256" key="1">
    <source>
        <dbReference type="ARBA" id="ARBA00005662"/>
    </source>
</evidence>
<comment type="caution">
    <text evidence="4">The sequence shown here is derived from an EMBL/GenBank/DDBJ whole genome shotgun (WGS) entry which is preliminary data.</text>
</comment>
<dbReference type="RefSeq" id="WP_204518395.1">
    <property type="nucleotide sequence ID" value="NZ_BAABIN010000002.1"/>
</dbReference>
<feature type="transmembrane region" description="Helical" evidence="2">
    <location>
        <begin position="20"/>
        <end position="41"/>
    </location>
</feature>
<keyword evidence="2" id="KW-0472">Membrane</keyword>
<keyword evidence="5" id="KW-1185">Reference proteome</keyword>
<dbReference type="SUPFAM" id="SSF56300">
    <property type="entry name" value="Metallo-dependent phosphatases"/>
    <property type="match status" value="1"/>
</dbReference>
<feature type="domain" description="Capsule synthesis protein CapA" evidence="3">
    <location>
        <begin position="71"/>
        <end position="311"/>
    </location>
</feature>
<keyword evidence="2" id="KW-0812">Transmembrane</keyword>
<gene>
    <name evidence="4" type="ORF">JOD01_002265</name>
</gene>
<evidence type="ECO:0000259" key="3">
    <source>
        <dbReference type="SMART" id="SM00854"/>
    </source>
</evidence>
<dbReference type="CDD" id="cd07381">
    <property type="entry name" value="MPP_CapA"/>
    <property type="match status" value="1"/>
</dbReference>
<dbReference type="InterPro" id="IPR019079">
    <property type="entry name" value="Capsule_synth_CapA"/>
</dbReference>
<sequence>MDITRTAREQALRRRRKGRWIKVAAFPTLLLATAVLSVLTLNHVQNQSGGNIPQNSPAPIEPSKQETKEVTLHFVGDVMLSDKVEDLLEQKGYDYPYLYVKTLFQQDDLTIANLETPVTERGTPAANKQFVYKSSPAGLPPMKAAGVDLVNLANNHSMDQGTEGLSDTFQHLTDQQIAFVGAGMNADQAYAPVMIERNGITMAVFGFSRVVPEVSWYAGANKPGVAASYDPQRAAEAIREARDKADIIIVLAHWGQEKVDHPVDHQISLAHAYIDAGADLVVGCHPHVLQGFEAYKGKWIAYSLGNFIFSRAVQPKTWESMVLQAQCSQNGGCRLTMLPYHAELGQAVPMDETDGAKLIKRVESISRDVQIDLSGRVQQRM</sequence>
<evidence type="ECO:0000256" key="2">
    <source>
        <dbReference type="SAM" id="Phobius"/>
    </source>
</evidence>
<proteinExistence type="inferred from homology"/>